<sequence length="245" mass="28209">MAIDSFGQLNPTVKTRRRFKDSIYLEVFGTFAQPFINERHLARCQYLFSALANITTTYCKYRDLKIGEMPQAKGKKLPTEVHRKYPGFNAFMTSSASAISKATKREPFGFRKKVPVREVAAPEIGIHSREWARKIVPQKATFFKLPAEIREKIWKNVIKTTTGYIVPRKARDKFTNNSSKELGNTMVALYTLCRQSYVDTYGSGFLYRYGKFRFPNSDQMLNVSLFVFAHTSKSRLIMKYGSTSQ</sequence>
<name>A0A9N9Q2M7_9HELO</name>
<gene>
    <name evidence="1" type="ORF">HYALB_00010564</name>
</gene>
<comment type="caution">
    <text evidence="1">The sequence shown here is derived from an EMBL/GenBank/DDBJ whole genome shotgun (WGS) entry which is preliminary data.</text>
</comment>
<organism evidence="1 2">
    <name type="scientific">Hymenoscyphus albidus</name>
    <dbReference type="NCBI Taxonomy" id="595503"/>
    <lineage>
        <taxon>Eukaryota</taxon>
        <taxon>Fungi</taxon>
        <taxon>Dikarya</taxon>
        <taxon>Ascomycota</taxon>
        <taxon>Pezizomycotina</taxon>
        <taxon>Leotiomycetes</taxon>
        <taxon>Helotiales</taxon>
        <taxon>Helotiaceae</taxon>
        <taxon>Hymenoscyphus</taxon>
    </lineage>
</organism>
<dbReference type="OrthoDB" id="5413827at2759"/>
<protein>
    <submittedName>
        <fullName evidence="1">Uncharacterized protein</fullName>
    </submittedName>
</protein>
<proteinExistence type="predicted"/>
<dbReference type="AlphaFoldDB" id="A0A9N9Q2M7"/>
<evidence type="ECO:0000313" key="2">
    <source>
        <dbReference type="Proteomes" id="UP000701801"/>
    </source>
</evidence>
<evidence type="ECO:0000313" key="1">
    <source>
        <dbReference type="EMBL" id="CAG8971191.1"/>
    </source>
</evidence>
<dbReference type="EMBL" id="CAJVRM010000014">
    <property type="protein sequence ID" value="CAG8971191.1"/>
    <property type="molecule type" value="Genomic_DNA"/>
</dbReference>
<keyword evidence="2" id="KW-1185">Reference proteome</keyword>
<reference evidence="1" key="1">
    <citation type="submission" date="2021-07" db="EMBL/GenBank/DDBJ databases">
        <authorList>
            <person name="Durling M."/>
        </authorList>
    </citation>
    <scope>NUCLEOTIDE SEQUENCE</scope>
</reference>
<dbReference type="Proteomes" id="UP000701801">
    <property type="component" value="Unassembled WGS sequence"/>
</dbReference>
<accession>A0A9N9Q2M7</accession>